<keyword evidence="4" id="KW-0833">Ubl conjugation pathway</keyword>
<dbReference type="InterPro" id="IPR004939">
    <property type="entry name" value="APC_su10/DOC_dom"/>
</dbReference>
<dbReference type="EMBL" id="LNZH02000210">
    <property type="protein sequence ID" value="OCB85270.1"/>
    <property type="molecule type" value="Genomic_DNA"/>
</dbReference>
<reference evidence="8" key="1">
    <citation type="submission" date="2016-06" db="EMBL/GenBank/DDBJ databases">
        <title>Draft Genome sequence of the fungus Inonotus baumii.</title>
        <authorList>
            <person name="Zhu H."/>
            <person name="Lin W."/>
        </authorList>
    </citation>
    <scope>NUCLEOTIDE SEQUENCE</scope>
    <source>
        <strain evidence="8">821</strain>
    </source>
</reference>
<dbReference type="PANTHER" id="PTHR12936">
    <property type="entry name" value="ANAPHASE-PROMOTING COMPLEX 10"/>
    <property type="match status" value="1"/>
</dbReference>
<dbReference type="GO" id="GO:0031145">
    <property type="term" value="P:anaphase-promoting complex-dependent catabolic process"/>
    <property type="evidence" value="ECO:0007669"/>
    <property type="project" value="InterPro"/>
</dbReference>
<evidence type="ECO:0000256" key="5">
    <source>
        <dbReference type="ARBA" id="ARBA00023306"/>
    </source>
</evidence>
<feature type="domain" description="DOC" evidence="7">
    <location>
        <begin position="374"/>
        <end position="564"/>
    </location>
</feature>
<sequence length="565" mass="63241">MPLSPPAQRRSHQRSSSPVESAYFMSTSTSSSKETAEPVTPLEADEEFIDQLWQQVRSRTSTKGSLEIAVPGEEKKVQASPAVGKEVPKHSRPISARLSRQPSLTFRDSSNGKNTSAILNLPGVLKSDVHISYQYRRLIISYKAVEETEKWEPDKVVQEVKERRCVRSIPIPENIRPEHENPGRPLVLHTLRSNPPLEIVGSSTGSVFAADSLSHSAEDPDKMNVAKGNGESRDRAISSSVLNIPRLISVVEIIKREYFKELAPGSQSIGLYQYNHLGFIEGCALHPGSQDDEGQRQKRIMMALEGKTHLKQEKMPFMKITLCTSALPALVDNANFLQRKGRQEQLKQDSDVGVSRNPWPDLEEQTLRCGLEVPIITEPAQNPLSSGDKSTALPWPDIGHLAKWSVSSYKFGFGPECLRDDDPETFWHSDGPQPHSIIIQFPRKTAVQKVSLHLSFQLDDSYTPSTLCLRAGTSLSDLQDVRVVSFDKPNGWVTFDVSSELNEEGQEFKPVYCYVLQIIILANHMNGKDTHVRGLRILGPLDDTSHEDDPFPFVSSHFKMYECIR</sequence>
<dbReference type="Proteomes" id="UP000757232">
    <property type="component" value="Unassembled WGS sequence"/>
</dbReference>
<feature type="region of interest" description="Disordered" evidence="6">
    <location>
        <begin position="1"/>
        <end position="44"/>
    </location>
</feature>
<dbReference type="SUPFAM" id="SSF49764">
    <property type="entry name" value="HSP20-like chaperones"/>
    <property type="match status" value="1"/>
</dbReference>
<dbReference type="SMART" id="SM01337">
    <property type="entry name" value="APC10"/>
    <property type="match status" value="1"/>
</dbReference>
<dbReference type="AlphaFoldDB" id="A0A9Q5HSN8"/>
<evidence type="ECO:0000256" key="4">
    <source>
        <dbReference type="ARBA" id="ARBA00022786"/>
    </source>
</evidence>
<dbReference type="PROSITE" id="PS51284">
    <property type="entry name" value="DOC"/>
    <property type="match status" value="1"/>
</dbReference>
<keyword evidence="9" id="KW-1185">Reference proteome</keyword>
<dbReference type="CDD" id="cd06464">
    <property type="entry name" value="ACD_sHsps-like"/>
    <property type="match status" value="1"/>
</dbReference>
<organism evidence="8 9">
    <name type="scientific">Sanghuangporus baumii</name>
    <name type="common">Phellinus baumii</name>
    <dbReference type="NCBI Taxonomy" id="108892"/>
    <lineage>
        <taxon>Eukaryota</taxon>
        <taxon>Fungi</taxon>
        <taxon>Dikarya</taxon>
        <taxon>Basidiomycota</taxon>
        <taxon>Agaricomycotina</taxon>
        <taxon>Agaricomycetes</taxon>
        <taxon>Hymenochaetales</taxon>
        <taxon>Hymenochaetaceae</taxon>
        <taxon>Sanghuangporus</taxon>
    </lineage>
</organism>
<dbReference type="Gene3D" id="2.60.120.260">
    <property type="entry name" value="Galactose-binding domain-like"/>
    <property type="match status" value="1"/>
</dbReference>
<evidence type="ECO:0000259" key="7">
    <source>
        <dbReference type="PROSITE" id="PS51284"/>
    </source>
</evidence>
<dbReference type="GO" id="GO:0005680">
    <property type="term" value="C:anaphase-promoting complex"/>
    <property type="evidence" value="ECO:0007669"/>
    <property type="project" value="InterPro"/>
</dbReference>
<dbReference type="InterPro" id="IPR008978">
    <property type="entry name" value="HSP20-like_chaperone"/>
</dbReference>
<evidence type="ECO:0000313" key="9">
    <source>
        <dbReference type="Proteomes" id="UP000757232"/>
    </source>
</evidence>
<keyword evidence="5" id="KW-0131">Cell cycle</keyword>
<dbReference type="GO" id="GO:0070979">
    <property type="term" value="P:protein K11-linked ubiquitination"/>
    <property type="evidence" value="ECO:0007669"/>
    <property type="project" value="TreeGrafter"/>
</dbReference>
<comment type="caution">
    <text evidence="8">The sequence shown here is derived from an EMBL/GenBank/DDBJ whole genome shotgun (WGS) entry which is preliminary data.</text>
</comment>
<dbReference type="InterPro" id="IPR016901">
    <property type="entry name" value="APC10/Doc1"/>
</dbReference>
<dbReference type="GO" id="GO:0051301">
    <property type="term" value="P:cell division"/>
    <property type="evidence" value="ECO:0007669"/>
    <property type="project" value="UniProtKB-KW"/>
</dbReference>
<evidence type="ECO:0000313" key="8">
    <source>
        <dbReference type="EMBL" id="OCB85270.1"/>
    </source>
</evidence>
<keyword evidence="2" id="KW-0132">Cell division</keyword>
<protein>
    <submittedName>
        <fullName evidence="8">Anaphase-promoting complex, subunit 10</fullName>
    </submittedName>
</protein>
<dbReference type="CDD" id="cd08366">
    <property type="entry name" value="APC10"/>
    <property type="match status" value="1"/>
</dbReference>
<keyword evidence="3" id="KW-0498">Mitosis</keyword>
<dbReference type="Gene3D" id="2.60.40.790">
    <property type="match status" value="1"/>
</dbReference>
<evidence type="ECO:0000256" key="3">
    <source>
        <dbReference type="ARBA" id="ARBA00022776"/>
    </source>
</evidence>
<dbReference type="InterPro" id="IPR008979">
    <property type="entry name" value="Galactose-bd-like_sf"/>
</dbReference>
<name>A0A9Q5HSN8_SANBA</name>
<dbReference type="OrthoDB" id="24948at2759"/>
<gene>
    <name evidence="8" type="ORF">A7U60_g7575</name>
</gene>
<dbReference type="SUPFAM" id="SSF49785">
    <property type="entry name" value="Galactose-binding domain-like"/>
    <property type="match status" value="1"/>
</dbReference>
<evidence type="ECO:0000256" key="2">
    <source>
        <dbReference type="ARBA" id="ARBA00022618"/>
    </source>
</evidence>
<evidence type="ECO:0000256" key="1">
    <source>
        <dbReference type="ARBA" id="ARBA00006762"/>
    </source>
</evidence>
<proteinExistence type="inferred from homology"/>
<dbReference type="Pfam" id="PF03256">
    <property type="entry name" value="ANAPC10"/>
    <property type="match status" value="1"/>
</dbReference>
<evidence type="ECO:0000256" key="6">
    <source>
        <dbReference type="SAM" id="MobiDB-lite"/>
    </source>
</evidence>
<dbReference type="PANTHER" id="PTHR12936:SF0">
    <property type="entry name" value="ANAPHASE-PROMOTING COMPLEX SUBUNIT 10"/>
    <property type="match status" value="1"/>
</dbReference>
<accession>A0A9Q5HSN8</accession>
<comment type="similarity">
    <text evidence="1">Belongs to the APC10 family.</text>
</comment>